<accession>A0A098QW27</accession>
<dbReference type="Gene3D" id="2.60.450.10">
    <property type="entry name" value="Lipopolysaccharide (LPS) transport protein A like domain"/>
    <property type="match status" value="1"/>
</dbReference>
<keyword evidence="2" id="KW-1185">Reference proteome</keyword>
<dbReference type="EMBL" id="JNUP01000064">
    <property type="protein sequence ID" value="KGE71879.1"/>
    <property type="molecule type" value="Genomic_DNA"/>
</dbReference>
<evidence type="ECO:0000313" key="1">
    <source>
        <dbReference type="EMBL" id="KGE71879.1"/>
    </source>
</evidence>
<organism evidence="1 2">
    <name type="scientific">Spirochaeta lutea</name>
    <dbReference type="NCBI Taxonomy" id="1480694"/>
    <lineage>
        <taxon>Bacteria</taxon>
        <taxon>Pseudomonadati</taxon>
        <taxon>Spirochaetota</taxon>
        <taxon>Spirochaetia</taxon>
        <taxon>Spirochaetales</taxon>
        <taxon>Spirochaetaceae</taxon>
        <taxon>Spirochaeta</taxon>
    </lineage>
</organism>
<sequence length="222" mass="24807">MPQSNTLSFLSLKRCPLRCFAVLFFGVILMPLASETIRFSAMTVESVTAEGRERTVLQGDAQVDTERVQIKAQRIEILGSDQRTIRATGGVLIIEKKQNLTLEGDSLEYDRTYDILLVSGNAMLEDADEGLIVRGGIIENRGEQELAIIQVGVRILKEDLVARAEVVQYHRNTQQLELSGNPLVFSDGDEYRANRISINLDTDDILLDGRVTGIIEQENRNE</sequence>
<evidence type="ECO:0008006" key="3">
    <source>
        <dbReference type="Google" id="ProtNLM"/>
    </source>
</evidence>
<dbReference type="eggNOG" id="COG1934">
    <property type="taxonomic scope" value="Bacteria"/>
</dbReference>
<dbReference type="AlphaFoldDB" id="A0A098QW27"/>
<reference evidence="1 2" key="1">
    <citation type="submission" date="2014-05" db="EMBL/GenBank/DDBJ databases">
        <title>De novo Genome Sequence of Spirocheata sp.</title>
        <authorList>
            <person name="Shivani Y."/>
            <person name="Subhash Y."/>
            <person name="Tushar L."/>
            <person name="Sasikala C."/>
            <person name="Ramana C.V."/>
        </authorList>
    </citation>
    <scope>NUCLEOTIDE SEQUENCE [LARGE SCALE GENOMIC DNA]</scope>
    <source>
        <strain evidence="1 2">JC230</strain>
    </source>
</reference>
<proteinExistence type="predicted"/>
<protein>
    <recommendedName>
        <fullName evidence="3">Organic solvent tolerance-like N-terminal domain-containing protein</fullName>
    </recommendedName>
</protein>
<evidence type="ECO:0000313" key="2">
    <source>
        <dbReference type="Proteomes" id="UP000029692"/>
    </source>
</evidence>
<comment type="caution">
    <text evidence="1">The sequence shown here is derived from an EMBL/GenBank/DDBJ whole genome shotgun (WGS) entry which is preliminary data.</text>
</comment>
<gene>
    <name evidence="1" type="ORF">DC28_08645</name>
</gene>
<name>A0A098QW27_9SPIO</name>
<dbReference type="STRING" id="1480694.DC28_08645"/>
<dbReference type="Proteomes" id="UP000029692">
    <property type="component" value="Unassembled WGS sequence"/>
</dbReference>